<evidence type="ECO:0000256" key="4">
    <source>
        <dbReference type="ARBA" id="ARBA00022777"/>
    </source>
</evidence>
<evidence type="ECO:0000256" key="6">
    <source>
        <dbReference type="PROSITE-ProRule" id="PRU10141"/>
    </source>
</evidence>
<dbReference type="AlphaFoldDB" id="A0AAD5MI73"/>
<feature type="domain" description="Protein kinase" evidence="8">
    <location>
        <begin position="122"/>
        <end position="509"/>
    </location>
</feature>
<organism evidence="9 10">
    <name type="scientific">Pythium insidiosum</name>
    <name type="common">Pythiosis disease agent</name>
    <dbReference type="NCBI Taxonomy" id="114742"/>
    <lineage>
        <taxon>Eukaryota</taxon>
        <taxon>Sar</taxon>
        <taxon>Stramenopiles</taxon>
        <taxon>Oomycota</taxon>
        <taxon>Peronosporomycetes</taxon>
        <taxon>Pythiales</taxon>
        <taxon>Pythiaceae</taxon>
        <taxon>Pythium</taxon>
    </lineage>
</organism>
<feature type="compositionally biased region" description="Low complexity" evidence="7">
    <location>
        <begin position="65"/>
        <end position="79"/>
    </location>
</feature>
<name>A0AAD5MI73_PYTIN</name>
<dbReference type="Gene3D" id="1.10.510.10">
    <property type="entry name" value="Transferase(Phosphotransferase) domain 1"/>
    <property type="match status" value="1"/>
</dbReference>
<reference evidence="9" key="1">
    <citation type="submission" date="2021-12" db="EMBL/GenBank/DDBJ databases">
        <title>Prjna785345.</title>
        <authorList>
            <person name="Rujirawat T."/>
            <person name="Krajaejun T."/>
        </authorList>
    </citation>
    <scope>NUCLEOTIDE SEQUENCE</scope>
    <source>
        <strain evidence="9">Pi057C3</strain>
    </source>
</reference>
<feature type="binding site" evidence="6">
    <location>
        <position position="151"/>
    </location>
    <ligand>
        <name>ATP</name>
        <dbReference type="ChEBI" id="CHEBI:30616"/>
    </ligand>
</feature>
<dbReference type="InterPro" id="IPR008271">
    <property type="entry name" value="Ser/Thr_kinase_AS"/>
</dbReference>
<keyword evidence="5 6" id="KW-0067">ATP-binding</keyword>
<evidence type="ECO:0000256" key="5">
    <source>
        <dbReference type="ARBA" id="ARBA00022840"/>
    </source>
</evidence>
<evidence type="ECO:0000256" key="1">
    <source>
        <dbReference type="ARBA" id="ARBA00022527"/>
    </source>
</evidence>
<evidence type="ECO:0000256" key="7">
    <source>
        <dbReference type="SAM" id="MobiDB-lite"/>
    </source>
</evidence>
<dbReference type="GO" id="GO:0004713">
    <property type="term" value="F:protein tyrosine kinase activity"/>
    <property type="evidence" value="ECO:0007669"/>
    <property type="project" value="TreeGrafter"/>
</dbReference>
<keyword evidence="4" id="KW-0418">Kinase</keyword>
<dbReference type="GO" id="GO:0005524">
    <property type="term" value="F:ATP binding"/>
    <property type="evidence" value="ECO:0007669"/>
    <property type="project" value="UniProtKB-UniRule"/>
</dbReference>
<dbReference type="GO" id="GO:0004674">
    <property type="term" value="F:protein serine/threonine kinase activity"/>
    <property type="evidence" value="ECO:0007669"/>
    <property type="project" value="UniProtKB-KW"/>
</dbReference>
<gene>
    <name evidence="9" type="ORF">P43SY_001969</name>
</gene>
<evidence type="ECO:0000313" key="10">
    <source>
        <dbReference type="Proteomes" id="UP001209570"/>
    </source>
</evidence>
<feature type="compositionally biased region" description="Basic and acidic residues" evidence="7">
    <location>
        <begin position="767"/>
        <end position="804"/>
    </location>
</feature>
<dbReference type="InterPro" id="IPR011009">
    <property type="entry name" value="Kinase-like_dom_sf"/>
</dbReference>
<accession>A0AAD5MI73</accession>
<protein>
    <recommendedName>
        <fullName evidence="8">Protein kinase domain-containing protein</fullName>
    </recommendedName>
</protein>
<dbReference type="SUPFAM" id="SSF56112">
    <property type="entry name" value="Protein kinase-like (PK-like)"/>
    <property type="match status" value="1"/>
</dbReference>
<evidence type="ECO:0000259" key="8">
    <source>
        <dbReference type="PROSITE" id="PS50011"/>
    </source>
</evidence>
<dbReference type="InterPro" id="IPR050494">
    <property type="entry name" value="Ser_Thr_dual-spec_kinase"/>
</dbReference>
<keyword evidence="2" id="KW-0808">Transferase</keyword>
<dbReference type="SMART" id="SM00220">
    <property type="entry name" value="S_TKc"/>
    <property type="match status" value="1"/>
</dbReference>
<dbReference type="EMBL" id="JAKCXM010000009">
    <property type="protein sequence ID" value="KAJ0408745.1"/>
    <property type="molecule type" value="Genomic_DNA"/>
</dbReference>
<dbReference type="PANTHER" id="PTHR24058:SF17">
    <property type="entry name" value="HOMEODOMAIN INTERACTING PROTEIN KINASE, ISOFORM D"/>
    <property type="match status" value="1"/>
</dbReference>
<dbReference type="Pfam" id="PF00069">
    <property type="entry name" value="Pkinase"/>
    <property type="match status" value="1"/>
</dbReference>
<proteinExistence type="predicted"/>
<dbReference type="GO" id="GO:0005737">
    <property type="term" value="C:cytoplasm"/>
    <property type="evidence" value="ECO:0007669"/>
    <property type="project" value="TreeGrafter"/>
</dbReference>
<feature type="compositionally biased region" description="Basic and acidic residues" evidence="7">
    <location>
        <begin position="87"/>
        <end position="96"/>
    </location>
</feature>
<dbReference type="PROSITE" id="PS00108">
    <property type="entry name" value="PROTEIN_KINASE_ST"/>
    <property type="match status" value="1"/>
</dbReference>
<keyword evidence="10" id="KW-1185">Reference proteome</keyword>
<dbReference type="InterPro" id="IPR000719">
    <property type="entry name" value="Prot_kinase_dom"/>
</dbReference>
<dbReference type="Proteomes" id="UP001209570">
    <property type="component" value="Unassembled WGS sequence"/>
</dbReference>
<feature type="region of interest" description="Disordered" evidence="7">
    <location>
        <begin position="1"/>
        <end position="96"/>
    </location>
</feature>
<feature type="region of interest" description="Disordered" evidence="7">
    <location>
        <begin position="700"/>
        <end position="820"/>
    </location>
</feature>
<evidence type="ECO:0000313" key="9">
    <source>
        <dbReference type="EMBL" id="KAJ0408745.1"/>
    </source>
</evidence>
<keyword evidence="3 6" id="KW-0547">Nucleotide-binding</keyword>
<evidence type="ECO:0000256" key="2">
    <source>
        <dbReference type="ARBA" id="ARBA00022679"/>
    </source>
</evidence>
<feature type="compositionally biased region" description="Polar residues" evidence="7">
    <location>
        <begin position="810"/>
        <end position="820"/>
    </location>
</feature>
<comment type="caution">
    <text evidence="9">The sequence shown here is derived from an EMBL/GenBank/DDBJ whole genome shotgun (WGS) entry which is preliminary data.</text>
</comment>
<sequence length="820" mass="89647">MATTSSPSEAAETPSLLQQLTLRADETYRDCSHRHRQQHAHGDVEGDGDGGIGQRGETGEALVGSSSCSSAASASASSARRVLTKNAEPKHNDGLDNADRNLIVRVRDVLGGPDALPSQPEWVVLDLLGQGTFGQVFRCQHAETKEIVAVKVIRNHPSYYKQALVEVQITNLLNRSYSDDEAPHIVRLMDTFEFRHHLCLVFELLSLNVYELIAENNFNGFPLDVTRGFLQQILHAMIQMEDTGVIHCDLKPENILLVGQDRFLKDVRYADEASASASASVSALDSDGATAAQTPFVKVVDFGSACLENETVYSYIQSRFYRSPEVLLGIPYTGAIDVWSLGCIAVEMFLGLPLFPGVSEHDQLRLIEETLGRLPQDLLRRGRHVLKFFNVRDGCEVRAPCVVQSRARLGPSSTDAFPIARWITQLVLKTPAEFARENDADVQVSKKYFKHSRLRDMVHAYPYSRDSSASQREAERQQRDAFLDLVLQLLQPDPEQRCTARDALLHPFVAGRRDARQLSSVSSASSAAASPRPSAVAPFPPSHLRPLGCAGRDYAAGYAPAPLAPAIWPYSFGPVREGSHAWGYPGGSAAQLSPSLFFPVDRARDVAPLLPMPAFPLAHQTAPVATYAVYPPAAASSFYRQAPCSKVAPVALTEPRAAAVVPMADAIGASEMEGCWDSGPSWRWQEDRYGCHGWPYPSQAVPETPAKRNQARQSGPPPPEPQTAHPNASARRAHHRQPAPTRAPREHAHSAKKCRGKTDPKAACAGRPKEGFSKKHRSDERQRPRADAPSDRDQTVCAVEESKRSAIGLESTSSAVSLPT</sequence>
<dbReference type="Gene3D" id="3.30.200.20">
    <property type="entry name" value="Phosphorylase Kinase, domain 1"/>
    <property type="match status" value="1"/>
</dbReference>
<dbReference type="InterPro" id="IPR017441">
    <property type="entry name" value="Protein_kinase_ATP_BS"/>
</dbReference>
<keyword evidence="1" id="KW-0723">Serine/threonine-protein kinase</keyword>
<dbReference type="PANTHER" id="PTHR24058">
    <property type="entry name" value="DUAL SPECIFICITY PROTEIN KINASE"/>
    <property type="match status" value="1"/>
</dbReference>
<dbReference type="PROSITE" id="PS50011">
    <property type="entry name" value="PROTEIN_KINASE_DOM"/>
    <property type="match status" value="1"/>
</dbReference>
<dbReference type="PROSITE" id="PS00107">
    <property type="entry name" value="PROTEIN_KINASE_ATP"/>
    <property type="match status" value="1"/>
</dbReference>
<evidence type="ECO:0000256" key="3">
    <source>
        <dbReference type="ARBA" id="ARBA00022741"/>
    </source>
</evidence>